<dbReference type="EMBL" id="CATQJA010002664">
    <property type="protein sequence ID" value="CAJ0582506.1"/>
    <property type="molecule type" value="Genomic_DNA"/>
</dbReference>
<keyword evidence="1" id="KW-0007">Acetylation</keyword>
<organism evidence="2 3">
    <name type="scientific">Mesorhabditis spiculigera</name>
    <dbReference type="NCBI Taxonomy" id="96644"/>
    <lineage>
        <taxon>Eukaryota</taxon>
        <taxon>Metazoa</taxon>
        <taxon>Ecdysozoa</taxon>
        <taxon>Nematoda</taxon>
        <taxon>Chromadorea</taxon>
        <taxon>Rhabditida</taxon>
        <taxon>Rhabditina</taxon>
        <taxon>Rhabditomorpha</taxon>
        <taxon>Rhabditoidea</taxon>
        <taxon>Rhabditidae</taxon>
        <taxon>Mesorhabditinae</taxon>
        <taxon>Mesorhabditis</taxon>
    </lineage>
</organism>
<dbReference type="InterPro" id="IPR006439">
    <property type="entry name" value="HAD-SF_hydro_IA"/>
</dbReference>
<gene>
    <name evidence="2" type="ORF">MSPICULIGERA_LOCUS20636</name>
</gene>
<dbReference type="InterPro" id="IPR023198">
    <property type="entry name" value="PGP-like_dom2"/>
</dbReference>
<name>A0AA36D9E5_9BILA</name>
<dbReference type="InterPro" id="IPR011945">
    <property type="entry name" value="HAD-SF_ppase_IA/epoxid_hydro_N"/>
</dbReference>
<dbReference type="InterPro" id="IPR036412">
    <property type="entry name" value="HAD-like_sf"/>
</dbReference>
<dbReference type="SFLD" id="SFLDG01129">
    <property type="entry name" value="C1.5:_HAD__Beta-PGM__Phosphata"/>
    <property type="match status" value="1"/>
</dbReference>
<proteinExistence type="predicted"/>
<dbReference type="NCBIfam" id="TIGR01509">
    <property type="entry name" value="HAD-SF-IA-v3"/>
    <property type="match status" value="1"/>
</dbReference>
<dbReference type="Gene3D" id="3.40.50.1000">
    <property type="entry name" value="HAD superfamily/HAD-like"/>
    <property type="match status" value="1"/>
</dbReference>
<accession>A0AA36D9E5</accession>
<dbReference type="Proteomes" id="UP001177023">
    <property type="component" value="Unassembled WGS sequence"/>
</dbReference>
<dbReference type="SUPFAM" id="SSF56784">
    <property type="entry name" value="HAD-like"/>
    <property type="match status" value="1"/>
</dbReference>
<evidence type="ECO:0000256" key="1">
    <source>
        <dbReference type="ARBA" id="ARBA00022990"/>
    </source>
</evidence>
<dbReference type="NCBIfam" id="TIGR02247">
    <property type="entry name" value="HAD-1A3-hyp"/>
    <property type="match status" value="1"/>
</dbReference>
<protein>
    <submittedName>
        <fullName evidence="2">Uncharacterized protein</fullName>
    </submittedName>
</protein>
<dbReference type="PANTHER" id="PTHR47829:SF1">
    <property type="entry name" value="HAD FAMILY PHOSPHATASE"/>
    <property type="match status" value="1"/>
</dbReference>
<dbReference type="PANTHER" id="PTHR47829">
    <property type="entry name" value="HYDROLASE, PUTATIVE (AFU_ORTHOLOGUE AFUA_1G12880)-RELATED"/>
    <property type="match status" value="1"/>
</dbReference>
<comment type="caution">
    <text evidence="2">The sequence shown here is derived from an EMBL/GenBank/DDBJ whole genome shotgun (WGS) entry which is preliminary data.</text>
</comment>
<evidence type="ECO:0000313" key="3">
    <source>
        <dbReference type="Proteomes" id="UP001177023"/>
    </source>
</evidence>
<dbReference type="InterPro" id="IPR052898">
    <property type="entry name" value="ACAD10-like"/>
</dbReference>
<sequence length="247" mass="27946">MPLKAVIFDYGGVLMSYQGASRCFKDLAQQHNVDWAFVQEMLVKQHVLRHVSEETGLDLFRGDYTCEELENIYLPRLSAQRGCPMPGPVPFVSTWMGHEKHQEYSVRVISALRQLRVLGFMTGLLTNNCFLDKERKLRRTPIDEALFDVIVESAVEGTRKPEERIFEICAAKFQALGIAPEECVFLDDQPENVEAAKKLGWFTLLVNPSDPNSCVEELETMLGVRFENAESGRSSCSQETDDSTMSV</sequence>
<dbReference type="CDD" id="cd02603">
    <property type="entry name" value="HAD_sEH-N_like"/>
    <property type="match status" value="1"/>
</dbReference>
<evidence type="ECO:0000313" key="2">
    <source>
        <dbReference type="EMBL" id="CAJ0582506.1"/>
    </source>
</evidence>
<dbReference type="PRINTS" id="PR00413">
    <property type="entry name" value="HADHALOGNASE"/>
</dbReference>
<keyword evidence="3" id="KW-1185">Reference proteome</keyword>
<dbReference type="InterPro" id="IPR023214">
    <property type="entry name" value="HAD_sf"/>
</dbReference>
<dbReference type="Pfam" id="PF00702">
    <property type="entry name" value="Hydrolase"/>
    <property type="match status" value="1"/>
</dbReference>
<dbReference type="SFLD" id="SFLDS00003">
    <property type="entry name" value="Haloacid_Dehalogenase"/>
    <property type="match status" value="1"/>
</dbReference>
<dbReference type="Gene3D" id="1.10.150.240">
    <property type="entry name" value="Putative phosphatase, domain 2"/>
    <property type="match status" value="1"/>
</dbReference>
<dbReference type="AlphaFoldDB" id="A0AA36D9E5"/>
<feature type="non-terminal residue" evidence="2">
    <location>
        <position position="1"/>
    </location>
</feature>
<reference evidence="2" key="1">
    <citation type="submission" date="2023-06" db="EMBL/GenBank/DDBJ databases">
        <authorList>
            <person name="Delattre M."/>
        </authorList>
    </citation>
    <scope>NUCLEOTIDE SEQUENCE</scope>
    <source>
        <strain evidence="2">AF72</strain>
    </source>
</reference>